<dbReference type="Proteomes" id="UP001055879">
    <property type="component" value="Linkage Group LG05"/>
</dbReference>
<keyword evidence="2" id="KW-1185">Reference proteome</keyword>
<dbReference type="EMBL" id="CM042051">
    <property type="protein sequence ID" value="KAI3728256.1"/>
    <property type="molecule type" value="Genomic_DNA"/>
</dbReference>
<proteinExistence type="predicted"/>
<organism evidence="1 2">
    <name type="scientific">Arctium lappa</name>
    <name type="common">Greater burdock</name>
    <name type="synonym">Lappa major</name>
    <dbReference type="NCBI Taxonomy" id="4217"/>
    <lineage>
        <taxon>Eukaryota</taxon>
        <taxon>Viridiplantae</taxon>
        <taxon>Streptophyta</taxon>
        <taxon>Embryophyta</taxon>
        <taxon>Tracheophyta</taxon>
        <taxon>Spermatophyta</taxon>
        <taxon>Magnoliopsida</taxon>
        <taxon>eudicotyledons</taxon>
        <taxon>Gunneridae</taxon>
        <taxon>Pentapetalae</taxon>
        <taxon>asterids</taxon>
        <taxon>campanulids</taxon>
        <taxon>Asterales</taxon>
        <taxon>Asteraceae</taxon>
        <taxon>Carduoideae</taxon>
        <taxon>Cardueae</taxon>
        <taxon>Arctiinae</taxon>
        <taxon>Arctium</taxon>
    </lineage>
</organism>
<reference evidence="2" key="1">
    <citation type="journal article" date="2022" name="Mol. Ecol. Resour.">
        <title>The genomes of chicory, endive, great burdock and yacon provide insights into Asteraceae palaeo-polyploidization history and plant inulin production.</title>
        <authorList>
            <person name="Fan W."/>
            <person name="Wang S."/>
            <person name="Wang H."/>
            <person name="Wang A."/>
            <person name="Jiang F."/>
            <person name="Liu H."/>
            <person name="Zhao H."/>
            <person name="Xu D."/>
            <person name="Zhang Y."/>
        </authorList>
    </citation>
    <scope>NUCLEOTIDE SEQUENCE [LARGE SCALE GENOMIC DNA]</scope>
    <source>
        <strain evidence="2">cv. Niubang</strain>
    </source>
</reference>
<accession>A0ACB9C1R1</accession>
<reference evidence="1 2" key="2">
    <citation type="journal article" date="2022" name="Mol. Ecol. Resour.">
        <title>The genomes of chicory, endive, great burdock and yacon provide insights into Asteraceae paleo-polyploidization history and plant inulin production.</title>
        <authorList>
            <person name="Fan W."/>
            <person name="Wang S."/>
            <person name="Wang H."/>
            <person name="Wang A."/>
            <person name="Jiang F."/>
            <person name="Liu H."/>
            <person name="Zhao H."/>
            <person name="Xu D."/>
            <person name="Zhang Y."/>
        </authorList>
    </citation>
    <scope>NUCLEOTIDE SEQUENCE [LARGE SCALE GENOMIC DNA]</scope>
    <source>
        <strain evidence="2">cv. Niubang</strain>
    </source>
</reference>
<comment type="caution">
    <text evidence="1">The sequence shown here is derived from an EMBL/GenBank/DDBJ whole genome shotgun (WGS) entry which is preliminary data.</text>
</comment>
<gene>
    <name evidence="1" type="ORF">L6452_16889</name>
</gene>
<protein>
    <submittedName>
        <fullName evidence="1">Uncharacterized protein</fullName>
    </submittedName>
</protein>
<name>A0ACB9C1R1_ARCLA</name>
<evidence type="ECO:0000313" key="2">
    <source>
        <dbReference type="Proteomes" id="UP001055879"/>
    </source>
</evidence>
<sequence length="887" mass="99885">MSGNKELIDEDDQNTHRKVKRDYTCLYCKHICRPFESLEAVRNHMVAKSHCRLHYGDAWDEEEEGELDEFYDYSTSYIDGNGKQLVIADGTADRIELGTGGSELIITTRPTDDKNKISTKIIGSREYLRYYRQKPRPSPNRIAITAVLAAKHRSMCLSMVQPKEKMVTMKVKKQMNRSGVEAMRNKMGMKSNVVRKLPKEQPSKITDLYSEDSLMIEADSQLRELFLPFRCFCTRKEIKSHEVVLEDTDVVKALIEFVTRSIVEVLVIGAPAKGGLLKRFKTKDIPGSILKGMPNFCTVYIISKGKISATKASSRPPPYISPLRTHASPGPSSRPSDASSENFLPIGSKAIPWRPADSPFTRHFPDSSYNSWPNDSNIMKSPFNNRRGPNGKPYGELPPPESDISFVSSGRPSVDNINMFPSFESERISFSELDQGFDLYQMGRRSADINTPPDLSSFDSPRTSLSSNAEDVEAEMRRLKLELTKTMEMYSTACKEALTAKQKAMELQRWKLEEQQKVEEARVAEESAEKEKAKAKRDTEAAEAAQRISELESQKKVGAEKNALQESEEKNTGLMSFSRYRRYTIEEIEEATEYFSAARRIGEGGYGPVYKCHLDHTPVAVKVLRPDAAQGRLQFQQEVEVLCCIRHPHMVLLLGACPEYGCLVYEYMSNGSLEDCLLRKNKIPLLSWQHRFRITAEICSGLLFLHQTKPEPIVHRDLKPANILLDRNFVSKIADVGLARLVPASVQDSVTQYRMTSAAGTFCYIDPEYQQTGMLGVKSDVYSLGVMFLQIITAKPAMGLTHHVDRAIKSGTFAEMLDPAVPDWPVEEALGLAKLSLHCAELRRKDRPDLGKIVMPELERLRTLADESAQYSIFSPSPSPASHNQVS</sequence>
<evidence type="ECO:0000313" key="1">
    <source>
        <dbReference type="EMBL" id="KAI3728256.1"/>
    </source>
</evidence>